<dbReference type="STRING" id="1433126.BN938_2727"/>
<dbReference type="OrthoDB" id="9884611at2"/>
<feature type="transmembrane region" description="Helical" evidence="1">
    <location>
        <begin position="14"/>
        <end position="36"/>
    </location>
</feature>
<feature type="transmembrane region" description="Helical" evidence="1">
    <location>
        <begin position="348"/>
        <end position="367"/>
    </location>
</feature>
<dbReference type="Proteomes" id="UP000027616">
    <property type="component" value="Chromosome I"/>
</dbReference>
<dbReference type="AlphaFoldDB" id="A0A060RAY1"/>
<dbReference type="KEGG" id="rbc:BN938_2727"/>
<feature type="transmembrane region" description="Helical" evidence="1">
    <location>
        <begin position="141"/>
        <end position="158"/>
    </location>
</feature>
<feature type="transmembrane region" description="Helical" evidence="1">
    <location>
        <begin position="108"/>
        <end position="129"/>
    </location>
</feature>
<keyword evidence="1" id="KW-1133">Transmembrane helix</keyword>
<sequence length="409" mass="48328">MSILSGKYVTRNELLVILIFIIYPLASLPLILVEIYNRKKYAYTLLSLFMGLCAILFPPFADLYRHQLDYYHFATGDLNILFSNQKNFDFILYFISKIFALTGIHFELIRFLFAFLSYQIIFWVFRDIVKNNVFLQQSQKYFFIAFICAFLAVPFIWIVTGLRYMMATMFVALGVYLLFFKNKKIGWLWIVIACCTHFGVLMIVLFMIIFKLFPFIKFGKKWTITTTIVLFLFSSSLMLMFYDLLTFDEDLKRVGYVYIKNTEEFNDARSLFGLIATIMERASLPLLIVLLFTEKKRYVYTSLYFAIVILIGLTQPFIVIFNRLTLTAVILMMISAISTFELSRYKMFMFKLLFAAMIITTIAYTYGYRDPLMKGKLYQILYKPAPIILIYEYDKRWIDSEIQPNGEFY</sequence>
<feature type="transmembrane region" description="Helical" evidence="1">
    <location>
        <begin position="43"/>
        <end position="61"/>
    </location>
</feature>
<dbReference type="InterPro" id="IPR049458">
    <property type="entry name" value="EpsG-like"/>
</dbReference>
<organism evidence="2 3">
    <name type="scientific">Mucinivorans hirudinis</name>
    <dbReference type="NCBI Taxonomy" id="1433126"/>
    <lineage>
        <taxon>Bacteria</taxon>
        <taxon>Pseudomonadati</taxon>
        <taxon>Bacteroidota</taxon>
        <taxon>Bacteroidia</taxon>
        <taxon>Bacteroidales</taxon>
        <taxon>Rikenellaceae</taxon>
        <taxon>Mucinivorans</taxon>
    </lineage>
</organism>
<keyword evidence="1" id="KW-0472">Membrane</keyword>
<reference evidence="2 3" key="1">
    <citation type="journal article" date="2015" name="Genome Announc.">
        <title>Complete Genome Sequence of the Novel Leech Symbiont Mucinivorans hirudinis M3T.</title>
        <authorList>
            <person name="Nelson M.C."/>
            <person name="Bomar L."/>
            <person name="Graf J."/>
        </authorList>
    </citation>
    <scope>NUCLEOTIDE SEQUENCE [LARGE SCALE GENOMIC DNA]</scope>
    <source>
        <strain evidence="3">M3</strain>
    </source>
</reference>
<gene>
    <name evidence="2" type="ORF">BN938_2727</name>
</gene>
<dbReference type="eggNOG" id="ENOG5032X33">
    <property type="taxonomic scope" value="Bacteria"/>
</dbReference>
<keyword evidence="1" id="KW-0812">Transmembrane</keyword>
<feature type="transmembrane region" description="Helical" evidence="1">
    <location>
        <begin position="222"/>
        <end position="245"/>
    </location>
</feature>
<evidence type="ECO:0000313" key="3">
    <source>
        <dbReference type="Proteomes" id="UP000027616"/>
    </source>
</evidence>
<feature type="transmembrane region" description="Helical" evidence="1">
    <location>
        <begin position="324"/>
        <end position="342"/>
    </location>
</feature>
<evidence type="ECO:0008006" key="4">
    <source>
        <dbReference type="Google" id="ProtNLM"/>
    </source>
</evidence>
<dbReference type="EMBL" id="HG934468">
    <property type="protein sequence ID" value="CDN32796.1"/>
    <property type="molecule type" value="Genomic_DNA"/>
</dbReference>
<feature type="transmembrane region" description="Helical" evidence="1">
    <location>
        <begin position="164"/>
        <end position="180"/>
    </location>
</feature>
<dbReference type="Pfam" id="PF14897">
    <property type="entry name" value="EpsG"/>
    <property type="match status" value="1"/>
</dbReference>
<feature type="transmembrane region" description="Helical" evidence="1">
    <location>
        <begin position="298"/>
        <end position="317"/>
    </location>
</feature>
<protein>
    <recommendedName>
        <fullName evidence="4">EpsG family protein</fullName>
    </recommendedName>
</protein>
<evidence type="ECO:0000256" key="1">
    <source>
        <dbReference type="SAM" id="Phobius"/>
    </source>
</evidence>
<proteinExistence type="predicted"/>
<accession>A0A060RAY1</accession>
<keyword evidence="3" id="KW-1185">Reference proteome</keyword>
<feature type="transmembrane region" description="Helical" evidence="1">
    <location>
        <begin position="187"/>
        <end position="210"/>
    </location>
</feature>
<evidence type="ECO:0000313" key="2">
    <source>
        <dbReference type="EMBL" id="CDN32796.1"/>
    </source>
</evidence>
<dbReference type="HOGENOM" id="CLU_672357_0_0_10"/>
<name>A0A060RAY1_9BACT</name>